<name>A0A507FHN3_9FUNG</name>
<feature type="region of interest" description="Disordered" evidence="3">
    <location>
        <begin position="703"/>
        <end position="734"/>
    </location>
</feature>
<dbReference type="Gene3D" id="3.30.420.40">
    <property type="match status" value="2"/>
</dbReference>
<feature type="region of interest" description="Disordered" evidence="3">
    <location>
        <begin position="942"/>
        <end position="986"/>
    </location>
</feature>
<dbReference type="FunFam" id="1.20.1270.10:FF:000002">
    <property type="entry name" value="Heat shock 70 kDa protein 4"/>
    <property type="match status" value="1"/>
</dbReference>
<dbReference type="FunFam" id="3.30.30.30:FF:000002">
    <property type="entry name" value="Heat shock 70 kDa protein 4"/>
    <property type="match status" value="1"/>
</dbReference>
<evidence type="ECO:0000256" key="3">
    <source>
        <dbReference type="SAM" id="MobiDB-lite"/>
    </source>
</evidence>
<dbReference type="Gene3D" id="2.60.34.10">
    <property type="entry name" value="Substrate Binding Domain Of DNAk, Chain A, domain 1"/>
    <property type="match status" value="1"/>
</dbReference>
<keyword evidence="5" id="KW-1185">Reference proteome</keyword>
<dbReference type="GO" id="GO:0140662">
    <property type="term" value="F:ATP-dependent protein folding chaperone"/>
    <property type="evidence" value="ECO:0007669"/>
    <property type="project" value="InterPro"/>
</dbReference>
<dbReference type="OrthoDB" id="434160at2759"/>
<dbReference type="InterPro" id="IPR043129">
    <property type="entry name" value="ATPase_NBD"/>
</dbReference>
<keyword evidence="2" id="KW-0067">ATP-binding</keyword>
<dbReference type="SUPFAM" id="SSF100934">
    <property type="entry name" value="Heat shock protein 70kD (HSP70), C-terminal subdomain"/>
    <property type="match status" value="2"/>
</dbReference>
<dbReference type="Proteomes" id="UP000320333">
    <property type="component" value="Unassembled WGS sequence"/>
</dbReference>
<dbReference type="PANTHER" id="PTHR45639">
    <property type="entry name" value="HSC70CB, ISOFORM G-RELATED"/>
    <property type="match status" value="1"/>
</dbReference>
<dbReference type="Gene3D" id="3.90.640.10">
    <property type="entry name" value="Actin, Chain A, domain 4"/>
    <property type="match status" value="1"/>
</dbReference>
<protein>
    <submittedName>
        <fullName evidence="4">Uncharacterized protein</fullName>
    </submittedName>
</protein>
<dbReference type="PRINTS" id="PR00301">
    <property type="entry name" value="HEATSHOCK70"/>
</dbReference>
<feature type="compositionally biased region" description="Basic and acidic residues" evidence="3">
    <location>
        <begin position="971"/>
        <end position="986"/>
    </location>
</feature>
<sequence length="986" mass="108777">MMEHASARDSPQPGPAHVLTTVGSYFLELPISSKTPQTIPARQTTLSSGRLFACAPYCRVERLLCGASVLGYLRMFPVTLDRYMVVTTIPSSDSSTARSPASSYLLFGYSLADLLVPSLVLLACAVLAYLVYRRSQEASPSSASKKKSKSRKANESLLNDTSIVNQMSVVGIDFGNLNTVVAVARNRGIDVITNEVSNRSTPSLVSFGEKQRYLGESAKTQEISNFKSTVGGLKRLIGRSFEDPDVLAIEQKFVNCKLVEGERGDVAAQVTYQNESRTFSMTQVAAMFFGQVKDFTSKEIKTQCTDVVLSCPGWFSDRQRRALLDAAEISAALGYGITKTDLPDPSLDEKVKPRTVVFVDMGNSSYQVSVVQFVKGKLTVKSTAYDRNLGGRDFDEVIVDHYVTEFNKKYKMDIRANPKALFRLRQGVEKVKKILSANSVTMLNIECLLDDKDVSAEVHRAEFLEWIKPLMARLKGPLDQAMADAGISTADVDFVELVGGSTRLAAVKEFLGEYFQGPKGENKISTTLNLDEAVARGCALQCAMISPVFKVREFSVQDWNHYPISLSWDAALVPSTKTGEAGVSHMEAFGVGNAIPSNKGLTLARRLPESELAENNGHVKFEVEAKYDAPATARGLPHVPKDWIGKFTITGIKKLSGDPNAAGEGVAKATIKVKARLDANNLVVVDGAQQIEEVLVAEEAEKKDEAAMETDEKPKEVSAAQLAASGGGPPQKMKRVTRKHDLHIVVQTAGASRELVKEWHALEGEMNATDRLVIDTAEKRNQLEEYVYYAREKLDMAWSDFITDADRSTFSTELNEMEDWLYGDGEDATKSVFVEKLSGLKKKGDPVAARYLQADERPRAEKLFREFANNVLINLSAEDDRYSHIAPADLEKVKKETNDKLKWLNDNIAKVNDQPKHVAPAVTVEQINLERDSLMYFVNPILNKPKPAPKVEEKVEEKAEETDSLGNTKEVPTEEGKKEEQNMDVD</sequence>
<reference evidence="4 5" key="1">
    <citation type="journal article" date="2019" name="Sci. Rep.">
        <title>Comparative genomics of chytrid fungi reveal insights into the obligate biotrophic and pathogenic lifestyle of Synchytrium endobioticum.</title>
        <authorList>
            <person name="van de Vossenberg B.T.L.H."/>
            <person name="Warris S."/>
            <person name="Nguyen H.D.T."/>
            <person name="van Gent-Pelzer M.P.E."/>
            <person name="Joly D.L."/>
            <person name="van de Geest H.C."/>
            <person name="Bonants P.J.M."/>
            <person name="Smith D.S."/>
            <person name="Levesque C.A."/>
            <person name="van der Lee T.A.J."/>
        </authorList>
    </citation>
    <scope>NUCLEOTIDE SEQUENCE [LARGE SCALE GENOMIC DNA]</scope>
    <source>
        <strain evidence="4 5">CBS 675.73</strain>
    </source>
</reference>
<accession>A0A507FHN3</accession>
<dbReference type="Gene3D" id="1.20.1270.10">
    <property type="match status" value="1"/>
</dbReference>
<keyword evidence="1" id="KW-0547">Nucleotide-binding</keyword>
<evidence type="ECO:0000256" key="1">
    <source>
        <dbReference type="ARBA" id="ARBA00022741"/>
    </source>
</evidence>
<dbReference type="GO" id="GO:0005634">
    <property type="term" value="C:nucleus"/>
    <property type="evidence" value="ECO:0007669"/>
    <property type="project" value="TreeGrafter"/>
</dbReference>
<dbReference type="SUPFAM" id="SSF53067">
    <property type="entry name" value="Actin-like ATPase domain"/>
    <property type="match status" value="2"/>
</dbReference>
<proteinExistence type="predicted"/>
<dbReference type="PANTHER" id="PTHR45639:SF4">
    <property type="entry name" value="HSC70CB, ISOFORM G"/>
    <property type="match status" value="1"/>
</dbReference>
<dbReference type="EMBL" id="QEAP01000107">
    <property type="protein sequence ID" value="TPX74816.1"/>
    <property type="molecule type" value="Genomic_DNA"/>
</dbReference>
<feature type="compositionally biased region" description="Basic and acidic residues" evidence="3">
    <location>
        <begin position="703"/>
        <end position="716"/>
    </location>
</feature>
<dbReference type="STRING" id="246404.A0A507FHN3"/>
<evidence type="ECO:0000256" key="2">
    <source>
        <dbReference type="ARBA" id="ARBA00022840"/>
    </source>
</evidence>
<organism evidence="4 5">
    <name type="scientific">Chytriomyces confervae</name>
    <dbReference type="NCBI Taxonomy" id="246404"/>
    <lineage>
        <taxon>Eukaryota</taxon>
        <taxon>Fungi</taxon>
        <taxon>Fungi incertae sedis</taxon>
        <taxon>Chytridiomycota</taxon>
        <taxon>Chytridiomycota incertae sedis</taxon>
        <taxon>Chytridiomycetes</taxon>
        <taxon>Chytridiales</taxon>
        <taxon>Chytriomycetaceae</taxon>
        <taxon>Chytriomyces</taxon>
    </lineage>
</organism>
<dbReference type="GO" id="GO:0005829">
    <property type="term" value="C:cytosol"/>
    <property type="evidence" value="ECO:0007669"/>
    <property type="project" value="TreeGrafter"/>
</dbReference>
<dbReference type="InterPro" id="IPR029048">
    <property type="entry name" value="HSP70_C_sf"/>
</dbReference>
<dbReference type="GO" id="GO:0005524">
    <property type="term" value="F:ATP binding"/>
    <property type="evidence" value="ECO:0007669"/>
    <property type="project" value="UniProtKB-KW"/>
</dbReference>
<comment type="caution">
    <text evidence="4">The sequence shown here is derived from an EMBL/GenBank/DDBJ whole genome shotgun (WGS) entry which is preliminary data.</text>
</comment>
<dbReference type="AlphaFoldDB" id="A0A507FHN3"/>
<evidence type="ECO:0000313" key="4">
    <source>
        <dbReference type="EMBL" id="TPX74816.1"/>
    </source>
</evidence>
<dbReference type="Gene3D" id="3.30.30.30">
    <property type="match status" value="1"/>
</dbReference>
<dbReference type="Pfam" id="PF00012">
    <property type="entry name" value="HSP70"/>
    <property type="match status" value="1"/>
</dbReference>
<evidence type="ECO:0000313" key="5">
    <source>
        <dbReference type="Proteomes" id="UP000320333"/>
    </source>
</evidence>
<dbReference type="InterPro" id="IPR013126">
    <property type="entry name" value="Hsp_70_fam"/>
</dbReference>
<dbReference type="InterPro" id="IPR029047">
    <property type="entry name" value="HSP70_peptide-bd_sf"/>
</dbReference>
<gene>
    <name evidence="4" type="ORF">CcCBS67573_g03924</name>
</gene>
<dbReference type="FunFam" id="3.90.640.10:FF:000004">
    <property type="entry name" value="Heat shock 70 kDa protein 4"/>
    <property type="match status" value="1"/>
</dbReference>